<evidence type="ECO:0000256" key="1">
    <source>
        <dbReference type="ARBA" id="ARBA00023015"/>
    </source>
</evidence>
<keyword evidence="1" id="KW-0805">Transcription regulation</keyword>
<reference evidence="5" key="1">
    <citation type="submission" date="2020-08" db="EMBL/GenBank/DDBJ databases">
        <title>Genome public.</title>
        <authorList>
            <person name="Liu C."/>
            <person name="Sun Q."/>
        </authorList>
    </citation>
    <scope>NUCLEOTIDE SEQUENCE</scope>
    <source>
        <strain evidence="5">N12</strain>
    </source>
</reference>
<feature type="domain" description="HTH araC/xylS-type" evidence="4">
    <location>
        <begin position="40"/>
        <end position="75"/>
    </location>
</feature>
<evidence type="ECO:0000313" key="5">
    <source>
        <dbReference type="EMBL" id="MBC8592871.1"/>
    </source>
</evidence>
<keyword evidence="3" id="KW-0804">Transcription</keyword>
<evidence type="ECO:0000256" key="3">
    <source>
        <dbReference type="ARBA" id="ARBA00023163"/>
    </source>
</evidence>
<gene>
    <name evidence="5" type="ORF">H8744_06305</name>
</gene>
<evidence type="ECO:0000313" key="6">
    <source>
        <dbReference type="Proteomes" id="UP000651085"/>
    </source>
</evidence>
<evidence type="ECO:0000256" key="2">
    <source>
        <dbReference type="ARBA" id="ARBA00023125"/>
    </source>
</evidence>
<dbReference type="InterPro" id="IPR009057">
    <property type="entry name" value="Homeodomain-like_sf"/>
</dbReference>
<dbReference type="Pfam" id="PF12833">
    <property type="entry name" value="HTH_18"/>
    <property type="match status" value="1"/>
</dbReference>
<dbReference type="PRINTS" id="PR00032">
    <property type="entry name" value="HTHARAC"/>
</dbReference>
<comment type="caution">
    <text evidence="5">The sequence shown here is derived from an EMBL/GenBank/DDBJ whole genome shotgun (WGS) entry which is preliminary data.</text>
</comment>
<protein>
    <submittedName>
        <fullName evidence="5">AraC family transcriptional regulator</fullName>
    </submittedName>
</protein>
<dbReference type="PROSITE" id="PS01124">
    <property type="entry name" value="HTH_ARAC_FAMILY_2"/>
    <property type="match status" value="1"/>
</dbReference>
<sequence length="78" mass="9053">MFLSCKHNMIVQGHIPNPNSKSTMLKVRIKKRPNRRPPTMTIDEIAERSGFNSISTFHQIFLKQTGMTPLQFKKIAQR</sequence>
<dbReference type="EMBL" id="JACRTF010000001">
    <property type="protein sequence ID" value="MBC8592871.1"/>
    <property type="molecule type" value="Genomic_DNA"/>
</dbReference>
<name>A0A926F1E6_9BACT</name>
<organism evidence="5 6">
    <name type="scientific">Jilunia laotingensis</name>
    <dbReference type="NCBI Taxonomy" id="2763675"/>
    <lineage>
        <taxon>Bacteria</taxon>
        <taxon>Pseudomonadati</taxon>
        <taxon>Bacteroidota</taxon>
        <taxon>Bacteroidia</taxon>
        <taxon>Bacteroidales</taxon>
        <taxon>Bacteroidaceae</taxon>
        <taxon>Jilunia</taxon>
    </lineage>
</organism>
<proteinExistence type="predicted"/>
<dbReference type="InterPro" id="IPR018060">
    <property type="entry name" value="HTH_AraC"/>
</dbReference>
<dbReference type="InterPro" id="IPR020449">
    <property type="entry name" value="Tscrpt_reg_AraC-type_HTH"/>
</dbReference>
<dbReference type="Gene3D" id="1.10.10.60">
    <property type="entry name" value="Homeodomain-like"/>
    <property type="match status" value="1"/>
</dbReference>
<dbReference type="GO" id="GO:0043565">
    <property type="term" value="F:sequence-specific DNA binding"/>
    <property type="evidence" value="ECO:0007669"/>
    <property type="project" value="InterPro"/>
</dbReference>
<dbReference type="GO" id="GO:0003700">
    <property type="term" value="F:DNA-binding transcription factor activity"/>
    <property type="evidence" value="ECO:0007669"/>
    <property type="project" value="InterPro"/>
</dbReference>
<evidence type="ECO:0000259" key="4">
    <source>
        <dbReference type="PROSITE" id="PS01124"/>
    </source>
</evidence>
<dbReference type="Proteomes" id="UP000651085">
    <property type="component" value="Unassembled WGS sequence"/>
</dbReference>
<accession>A0A926F1E6</accession>
<dbReference type="AlphaFoldDB" id="A0A926F1E6"/>
<dbReference type="SUPFAM" id="SSF46689">
    <property type="entry name" value="Homeodomain-like"/>
    <property type="match status" value="1"/>
</dbReference>
<keyword evidence="2" id="KW-0238">DNA-binding</keyword>
<keyword evidence="6" id="KW-1185">Reference proteome</keyword>